<evidence type="ECO:0000313" key="2">
    <source>
        <dbReference type="Proteomes" id="UP000481252"/>
    </source>
</evidence>
<dbReference type="Pfam" id="PF10931">
    <property type="entry name" value="DUF2735"/>
    <property type="match status" value="1"/>
</dbReference>
<comment type="caution">
    <text evidence="1">The sequence shown here is derived from an EMBL/GenBank/DDBJ whole genome shotgun (WGS) entry which is preliminary data.</text>
</comment>
<keyword evidence="2" id="KW-1185">Reference proteome</keyword>
<evidence type="ECO:0000313" key="1">
    <source>
        <dbReference type="EMBL" id="NGN39849.1"/>
    </source>
</evidence>
<dbReference type="Proteomes" id="UP000481252">
    <property type="component" value="Unassembled WGS sequence"/>
</dbReference>
<dbReference type="RefSeq" id="WP_165113695.1">
    <property type="nucleotide sequence ID" value="NZ_JAAKZG010000001.1"/>
</dbReference>
<sequence length="66" mass="7241">MTSTGIHRESAKIYTFKAKVRSTADSFHGKTGSVTELVAKRLPNIACGSAWYHEEAVQSADRDLKS</sequence>
<dbReference type="InterPro" id="IPR021232">
    <property type="entry name" value="DUF2735"/>
</dbReference>
<organism evidence="1 2">
    <name type="scientific">Mesorhizobium zhangyense</name>
    <dbReference type="NCBI Taxonomy" id="1776730"/>
    <lineage>
        <taxon>Bacteria</taxon>
        <taxon>Pseudomonadati</taxon>
        <taxon>Pseudomonadota</taxon>
        <taxon>Alphaproteobacteria</taxon>
        <taxon>Hyphomicrobiales</taxon>
        <taxon>Phyllobacteriaceae</taxon>
        <taxon>Mesorhizobium</taxon>
    </lineage>
</organism>
<reference evidence="1 2" key="1">
    <citation type="submission" date="2020-02" db="EMBL/GenBank/DDBJ databases">
        <title>Genome sequence of the type strain CGMCC 1.15528 of Mesorhizobium zhangyense.</title>
        <authorList>
            <person name="Gao J."/>
            <person name="Sun J."/>
        </authorList>
    </citation>
    <scope>NUCLEOTIDE SEQUENCE [LARGE SCALE GENOMIC DNA]</scope>
    <source>
        <strain evidence="1 2">CGMCC 1.15528</strain>
    </source>
</reference>
<proteinExistence type="predicted"/>
<dbReference type="EMBL" id="JAAKZG010000001">
    <property type="protein sequence ID" value="NGN39849.1"/>
    <property type="molecule type" value="Genomic_DNA"/>
</dbReference>
<protein>
    <submittedName>
        <fullName evidence="1">DUF2735 domain-containing protein</fullName>
    </submittedName>
</protein>
<accession>A0A7C9V9B8</accession>
<gene>
    <name evidence="1" type="ORF">G6N74_02110</name>
</gene>
<dbReference type="AlphaFoldDB" id="A0A7C9V9B8"/>
<name>A0A7C9V9B8_9HYPH</name>